<organism evidence="1 2">
    <name type="scientific">Ascosphaera apis ARSEF 7405</name>
    <dbReference type="NCBI Taxonomy" id="392613"/>
    <lineage>
        <taxon>Eukaryota</taxon>
        <taxon>Fungi</taxon>
        <taxon>Dikarya</taxon>
        <taxon>Ascomycota</taxon>
        <taxon>Pezizomycotina</taxon>
        <taxon>Eurotiomycetes</taxon>
        <taxon>Eurotiomycetidae</taxon>
        <taxon>Onygenales</taxon>
        <taxon>Ascosphaeraceae</taxon>
        <taxon>Ascosphaera</taxon>
    </lineage>
</organism>
<reference evidence="1 2" key="1">
    <citation type="journal article" date="2016" name="Genome Biol. Evol.">
        <title>Divergent and convergent evolution of fungal pathogenicity.</title>
        <authorList>
            <person name="Shang Y."/>
            <person name="Xiao G."/>
            <person name="Zheng P."/>
            <person name="Cen K."/>
            <person name="Zhan S."/>
            <person name="Wang C."/>
        </authorList>
    </citation>
    <scope>NUCLEOTIDE SEQUENCE [LARGE SCALE GENOMIC DNA]</scope>
    <source>
        <strain evidence="1 2">ARSEF 7405</strain>
    </source>
</reference>
<protein>
    <submittedName>
        <fullName evidence="1">Uncharacterized protein</fullName>
    </submittedName>
</protein>
<gene>
    <name evidence="1" type="ORF">AAP_01646</name>
</gene>
<dbReference type="EMBL" id="AZGZ01000005">
    <property type="protein sequence ID" value="KZZ95158.1"/>
    <property type="molecule type" value="Genomic_DNA"/>
</dbReference>
<sequence>MAQPFAPPGIPSGNQPYAYQPQLLQRQREAQAMHPLSAAMAAGQPPSQAISDSHQQMQGMGGPGMPNAAGMPGAIPGAVGAGGPVGIPRSVGGGMMGPGQMGPNDQRAMSGQPGAGDVHPMGTGAHMNPHAQAMLQAQGHGMPPGYHNAKIHKASNVRPPRQMIILDKEKKFHEVGKLKTYVPRLKFYSSRPKSLDNCGTQDDILAFVVKLSHTQGCCSSQTNHPFEEQYVNLEVMMRNGLLYLA</sequence>
<proteinExistence type="predicted"/>
<evidence type="ECO:0000313" key="1">
    <source>
        <dbReference type="EMBL" id="KZZ95158.1"/>
    </source>
</evidence>
<dbReference type="AlphaFoldDB" id="A0A168BDG6"/>
<comment type="caution">
    <text evidence="1">The sequence shown here is derived from an EMBL/GenBank/DDBJ whole genome shotgun (WGS) entry which is preliminary data.</text>
</comment>
<evidence type="ECO:0000313" key="2">
    <source>
        <dbReference type="Proteomes" id="UP000242877"/>
    </source>
</evidence>
<dbReference type="VEuPathDB" id="FungiDB:AAP_01646"/>
<accession>A0A168BDG6</accession>
<name>A0A168BDG6_9EURO</name>
<dbReference type="Proteomes" id="UP000242877">
    <property type="component" value="Unassembled WGS sequence"/>
</dbReference>
<keyword evidence="2" id="KW-1185">Reference proteome</keyword>
<dbReference type="OrthoDB" id="10625547at2759"/>